<keyword evidence="2" id="KW-0645">Protease</keyword>
<feature type="compositionally biased region" description="Low complexity" evidence="4">
    <location>
        <begin position="172"/>
        <end position="190"/>
    </location>
</feature>
<dbReference type="Pfam" id="PF02902">
    <property type="entry name" value="Peptidase_C48"/>
    <property type="match status" value="1"/>
</dbReference>
<accession>R0I7J5</accession>
<dbReference type="GO" id="GO:0008234">
    <property type="term" value="F:cysteine-type peptidase activity"/>
    <property type="evidence" value="ECO:0007669"/>
    <property type="project" value="InterPro"/>
</dbReference>
<name>R0I7J5_9BRAS</name>
<keyword evidence="3" id="KW-0378">Hydrolase</keyword>
<evidence type="ECO:0000256" key="1">
    <source>
        <dbReference type="ARBA" id="ARBA00005234"/>
    </source>
</evidence>
<keyword evidence="7" id="KW-1185">Reference proteome</keyword>
<evidence type="ECO:0000256" key="4">
    <source>
        <dbReference type="SAM" id="MobiDB-lite"/>
    </source>
</evidence>
<dbReference type="AlphaFoldDB" id="R0I7J5"/>
<proteinExistence type="inferred from homology"/>
<dbReference type="EMBL" id="KB870806">
    <property type="protein sequence ID" value="EOA34025.1"/>
    <property type="molecule type" value="Genomic_DNA"/>
</dbReference>
<evidence type="ECO:0000256" key="2">
    <source>
        <dbReference type="ARBA" id="ARBA00022670"/>
    </source>
</evidence>
<gene>
    <name evidence="6" type="ORF">CARUB_v10021521mg</name>
</gene>
<dbReference type="InterPro" id="IPR003653">
    <property type="entry name" value="Peptidase_C48_C"/>
</dbReference>
<reference evidence="7" key="1">
    <citation type="journal article" date="2013" name="Nat. Genet.">
        <title>The Capsella rubella genome and the genomic consequences of rapid mating system evolution.</title>
        <authorList>
            <person name="Slotte T."/>
            <person name="Hazzouri K.M."/>
            <person name="Agren J.A."/>
            <person name="Koenig D."/>
            <person name="Maumus F."/>
            <person name="Guo Y.L."/>
            <person name="Steige K."/>
            <person name="Platts A.E."/>
            <person name="Escobar J.S."/>
            <person name="Newman L.K."/>
            <person name="Wang W."/>
            <person name="Mandakova T."/>
            <person name="Vello E."/>
            <person name="Smith L.M."/>
            <person name="Henz S.R."/>
            <person name="Steffen J."/>
            <person name="Takuno S."/>
            <person name="Brandvain Y."/>
            <person name="Coop G."/>
            <person name="Andolfatto P."/>
            <person name="Hu T.T."/>
            <person name="Blanchette M."/>
            <person name="Clark R.M."/>
            <person name="Quesneville H."/>
            <person name="Nordborg M."/>
            <person name="Gaut B.S."/>
            <person name="Lysak M.A."/>
            <person name="Jenkins J."/>
            <person name="Grimwood J."/>
            <person name="Chapman J."/>
            <person name="Prochnik S."/>
            <person name="Shu S."/>
            <person name="Rokhsar D."/>
            <person name="Schmutz J."/>
            <person name="Weigel D."/>
            <person name="Wright S.I."/>
        </authorList>
    </citation>
    <scope>NUCLEOTIDE SEQUENCE [LARGE SCALE GENOMIC DNA]</scope>
    <source>
        <strain evidence="7">cv. Monte Gargano</strain>
    </source>
</reference>
<feature type="domain" description="Ubiquitin-like protease family profile" evidence="5">
    <location>
        <begin position="313"/>
        <end position="444"/>
    </location>
</feature>
<organism evidence="6 7">
    <name type="scientific">Capsella rubella</name>
    <dbReference type="NCBI Taxonomy" id="81985"/>
    <lineage>
        <taxon>Eukaryota</taxon>
        <taxon>Viridiplantae</taxon>
        <taxon>Streptophyta</taxon>
        <taxon>Embryophyta</taxon>
        <taxon>Tracheophyta</taxon>
        <taxon>Spermatophyta</taxon>
        <taxon>Magnoliopsida</taxon>
        <taxon>eudicotyledons</taxon>
        <taxon>Gunneridae</taxon>
        <taxon>Pentapetalae</taxon>
        <taxon>rosids</taxon>
        <taxon>malvids</taxon>
        <taxon>Brassicales</taxon>
        <taxon>Brassicaceae</taxon>
        <taxon>Camelineae</taxon>
        <taxon>Capsella</taxon>
    </lineage>
</organism>
<evidence type="ECO:0000256" key="3">
    <source>
        <dbReference type="ARBA" id="ARBA00022801"/>
    </source>
</evidence>
<dbReference type="SUPFAM" id="SSF54001">
    <property type="entry name" value="Cysteine proteinases"/>
    <property type="match status" value="1"/>
</dbReference>
<dbReference type="Proteomes" id="UP000029121">
    <property type="component" value="Unassembled WGS sequence"/>
</dbReference>
<protein>
    <recommendedName>
        <fullName evidence="5">Ubiquitin-like protease family profile domain-containing protein</fullName>
    </recommendedName>
</protein>
<evidence type="ECO:0000313" key="7">
    <source>
        <dbReference type="Proteomes" id="UP000029121"/>
    </source>
</evidence>
<evidence type="ECO:0000259" key="5">
    <source>
        <dbReference type="Pfam" id="PF02902"/>
    </source>
</evidence>
<comment type="similarity">
    <text evidence="1">Belongs to the peptidase C48 family.</text>
</comment>
<evidence type="ECO:0000313" key="6">
    <source>
        <dbReference type="EMBL" id="EOA34025.1"/>
    </source>
</evidence>
<sequence length="461" mass="50677">MSKNLESFLSYTWGRRDVEQLVTTSVAVQGLFYALQLVVLQAVPTIQEGPVLDDIVYSGSKEEDSPRRQVFHLKSGNAKEVDSKCEAHVDPIILSDVEWDNKVEDLSWSDEEEDPRVKNMVWLAEEGFKFSNSMLQGGCIPYEVEVVEKKPRKGLTVKATRGRKVPNHGRIPTVSTSVPGSSNTSTSSTPGSVDIETLTLLLNAKLAGHEARIIDGMILCSAGEGAFLADVGGGAAIHVGRRSKRARTFSTKLDYCYHYDKKTKFLVGHPSPTLSSSSGTISLGDEFTISSEHVLEIIERKKPIGNKFANSAKFIFPQPLVDAIVGSSDVECVQPFVDAEYLGIPFNSDKKHWVAFCVDLNAQKIVVLDPNFNIQSDAQAKTAIQPVALMLPFLFKQVAANTDTTRSIPARNEVESPLGISQVRSQFDDGLMMVFFIHAHASRGMLEVRKLVSTLIIYGIE</sequence>
<feature type="region of interest" description="Disordered" evidence="4">
    <location>
        <begin position="164"/>
        <end position="190"/>
    </location>
</feature>
<dbReference type="Gene3D" id="3.40.395.10">
    <property type="entry name" value="Adenoviral Proteinase, Chain A"/>
    <property type="match status" value="1"/>
</dbReference>
<dbReference type="GO" id="GO:0006508">
    <property type="term" value="P:proteolysis"/>
    <property type="evidence" value="ECO:0007669"/>
    <property type="project" value="UniProtKB-KW"/>
</dbReference>
<dbReference type="InterPro" id="IPR038765">
    <property type="entry name" value="Papain-like_cys_pep_sf"/>
</dbReference>